<sequence>SKVYYFGSQAEGTTTDGLLSDIDQLGFVDSEVVLENLQCWEASTDTNETFLMVADESTSP</sequence>
<dbReference type="EMBL" id="JBJQND010000013">
    <property type="protein sequence ID" value="KAL3856989.1"/>
    <property type="molecule type" value="Genomic_DNA"/>
</dbReference>
<gene>
    <name evidence="1" type="ORF">ACJMK2_011693</name>
</gene>
<organism evidence="1 2">
    <name type="scientific">Sinanodonta woodiana</name>
    <name type="common">Chinese pond mussel</name>
    <name type="synonym">Anodonta woodiana</name>
    <dbReference type="NCBI Taxonomy" id="1069815"/>
    <lineage>
        <taxon>Eukaryota</taxon>
        <taxon>Metazoa</taxon>
        <taxon>Spiralia</taxon>
        <taxon>Lophotrochozoa</taxon>
        <taxon>Mollusca</taxon>
        <taxon>Bivalvia</taxon>
        <taxon>Autobranchia</taxon>
        <taxon>Heteroconchia</taxon>
        <taxon>Palaeoheterodonta</taxon>
        <taxon>Unionida</taxon>
        <taxon>Unionoidea</taxon>
        <taxon>Unionidae</taxon>
        <taxon>Unioninae</taxon>
        <taxon>Sinanodonta</taxon>
    </lineage>
</organism>
<dbReference type="AlphaFoldDB" id="A0ABD3V5T7"/>
<name>A0ABD3V5T7_SINWO</name>
<dbReference type="Proteomes" id="UP001634394">
    <property type="component" value="Unassembled WGS sequence"/>
</dbReference>
<keyword evidence="2" id="KW-1185">Reference proteome</keyword>
<reference evidence="1 2" key="1">
    <citation type="submission" date="2024-11" db="EMBL/GenBank/DDBJ databases">
        <title>Chromosome-level genome assembly of the freshwater bivalve Anodonta woodiana.</title>
        <authorList>
            <person name="Chen X."/>
        </authorList>
    </citation>
    <scope>NUCLEOTIDE SEQUENCE [LARGE SCALE GENOMIC DNA]</scope>
    <source>
        <strain evidence="1">MN2024</strain>
        <tissue evidence="1">Gills</tissue>
    </source>
</reference>
<evidence type="ECO:0000313" key="1">
    <source>
        <dbReference type="EMBL" id="KAL3856989.1"/>
    </source>
</evidence>
<evidence type="ECO:0000313" key="2">
    <source>
        <dbReference type="Proteomes" id="UP001634394"/>
    </source>
</evidence>
<feature type="non-terminal residue" evidence="1">
    <location>
        <position position="1"/>
    </location>
</feature>
<proteinExistence type="predicted"/>
<accession>A0ABD3V5T7</accession>
<comment type="caution">
    <text evidence="1">The sequence shown here is derived from an EMBL/GenBank/DDBJ whole genome shotgun (WGS) entry which is preliminary data.</text>
</comment>
<protein>
    <submittedName>
        <fullName evidence="1">Uncharacterized protein</fullName>
    </submittedName>
</protein>
<feature type="non-terminal residue" evidence="1">
    <location>
        <position position="60"/>
    </location>
</feature>